<dbReference type="OrthoDB" id="9811611at2"/>
<evidence type="ECO:0000313" key="1">
    <source>
        <dbReference type="EMBL" id="SDX49683.1"/>
    </source>
</evidence>
<dbReference type="SUPFAM" id="SSF116734">
    <property type="entry name" value="DNA methylase specificity domain"/>
    <property type="match status" value="1"/>
</dbReference>
<dbReference type="RefSeq" id="WP_090411154.1">
    <property type="nucleotide sequence ID" value="NZ_FNOY01000002.1"/>
</dbReference>
<name>A0A1H3C6A6_9PROT</name>
<proteinExistence type="predicted"/>
<dbReference type="STRING" id="44576.SAMN05421881_100281"/>
<accession>A0A1H3C6A6</accession>
<organism evidence="1 2">
    <name type="scientific">Nitrosomonas halophila</name>
    <dbReference type="NCBI Taxonomy" id="44576"/>
    <lineage>
        <taxon>Bacteria</taxon>
        <taxon>Pseudomonadati</taxon>
        <taxon>Pseudomonadota</taxon>
        <taxon>Betaproteobacteria</taxon>
        <taxon>Nitrosomonadales</taxon>
        <taxon>Nitrosomonadaceae</taxon>
        <taxon>Nitrosomonas</taxon>
    </lineage>
</organism>
<evidence type="ECO:0000313" key="2">
    <source>
        <dbReference type="Proteomes" id="UP000198640"/>
    </source>
</evidence>
<gene>
    <name evidence="1" type="ORF">SAMN05421881_100281</name>
</gene>
<reference evidence="1 2" key="1">
    <citation type="submission" date="2016-10" db="EMBL/GenBank/DDBJ databases">
        <authorList>
            <person name="de Groot N.N."/>
        </authorList>
    </citation>
    <scope>NUCLEOTIDE SEQUENCE [LARGE SCALE GENOMIC DNA]</scope>
    <source>
        <strain evidence="1 2">Nm1</strain>
    </source>
</reference>
<dbReference type="AlphaFoldDB" id="A0A1H3C6A6"/>
<protein>
    <submittedName>
        <fullName evidence="1">Uncharacterized protein</fullName>
    </submittedName>
</protein>
<sequence length="78" mass="8734">MSGAAQDHLGHAKRLSLKLPIPGIIEQKYSADTLPTYEDLIENNRRRAKERLEKRTCNTGTRIFAETPASTDQANPVK</sequence>
<keyword evidence="2" id="KW-1185">Reference proteome</keyword>
<dbReference type="Proteomes" id="UP000198640">
    <property type="component" value="Unassembled WGS sequence"/>
</dbReference>
<dbReference type="EMBL" id="FNOY01000002">
    <property type="protein sequence ID" value="SDX49683.1"/>
    <property type="molecule type" value="Genomic_DNA"/>
</dbReference>